<feature type="compositionally biased region" description="Basic residues" evidence="1">
    <location>
        <begin position="46"/>
        <end position="60"/>
    </location>
</feature>
<proteinExistence type="predicted"/>
<protein>
    <submittedName>
        <fullName evidence="2">Uncharacterized protein</fullName>
    </submittedName>
</protein>
<organism evidence="2">
    <name type="scientific">Cladocopium goreaui</name>
    <dbReference type="NCBI Taxonomy" id="2562237"/>
    <lineage>
        <taxon>Eukaryota</taxon>
        <taxon>Sar</taxon>
        <taxon>Alveolata</taxon>
        <taxon>Dinophyceae</taxon>
        <taxon>Suessiales</taxon>
        <taxon>Symbiodiniaceae</taxon>
        <taxon>Cladocopium</taxon>
    </lineage>
</organism>
<evidence type="ECO:0000313" key="4">
    <source>
        <dbReference type="Proteomes" id="UP001152797"/>
    </source>
</evidence>
<comment type="caution">
    <text evidence="2">The sequence shown here is derived from an EMBL/GenBank/DDBJ whole genome shotgun (WGS) entry which is preliminary data.</text>
</comment>
<feature type="compositionally biased region" description="Basic residues" evidence="1">
    <location>
        <begin position="29"/>
        <end position="38"/>
    </location>
</feature>
<sequence>MGKSSTSTSRQVKVCGIILVMNTTEKSTRSTRQRRKPTKRQEMMTKRKIRKTRRRRRRRTKLEETAWAAVTSWV</sequence>
<dbReference type="EMBL" id="CAMXCT020006368">
    <property type="protein sequence ID" value="CAL1167860.1"/>
    <property type="molecule type" value="Genomic_DNA"/>
</dbReference>
<name>A0A9P1GI12_9DINO</name>
<dbReference type="EMBL" id="CAMXCT030006368">
    <property type="protein sequence ID" value="CAL4801797.1"/>
    <property type="molecule type" value="Genomic_DNA"/>
</dbReference>
<keyword evidence="4" id="KW-1185">Reference proteome</keyword>
<gene>
    <name evidence="2" type="ORF">C1SCF055_LOCUS39387</name>
</gene>
<dbReference type="Proteomes" id="UP001152797">
    <property type="component" value="Unassembled WGS sequence"/>
</dbReference>
<feature type="region of interest" description="Disordered" evidence="1">
    <location>
        <begin position="24"/>
        <end position="65"/>
    </location>
</feature>
<evidence type="ECO:0000313" key="3">
    <source>
        <dbReference type="EMBL" id="CAL1167860.1"/>
    </source>
</evidence>
<dbReference type="AlphaFoldDB" id="A0A9P1GI12"/>
<dbReference type="EMBL" id="CAMXCT010006368">
    <property type="protein sequence ID" value="CAI4014485.1"/>
    <property type="molecule type" value="Genomic_DNA"/>
</dbReference>
<reference evidence="3" key="2">
    <citation type="submission" date="2024-04" db="EMBL/GenBank/DDBJ databases">
        <authorList>
            <person name="Chen Y."/>
            <person name="Shah S."/>
            <person name="Dougan E. K."/>
            <person name="Thang M."/>
            <person name="Chan C."/>
        </authorList>
    </citation>
    <scope>NUCLEOTIDE SEQUENCE [LARGE SCALE GENOMIC DNA]</scope>
</reference>
<accession>A0A9P1GI12</accession>
<reference evidence="2" key="1">
    <citation type="submission" date="2022-10" db="EMBL/GenBank/DDBJ databases">
        <authorList>
            <person name="Chen Y."/>
            <person name="Dougan E. K."/>
            <person name="Chan C."/>
            <person name="Rhodes N."/>
            <person name="Thang M."/>
        </authorList>
    </citation>
    <scope>NUCLEOTIDE SEQUENCE</scope>
</reference>
<evidence type="ECO:0000313" key="2">
    <source>
        <dbReference type="EMBL" id="CAI4014485.1"/>
    </source>
</evidence>
<evidence type="ECO:0000256" key="1">
    <source>
        <dbReference type="SAM" id="MobiDB-lite"/>
    </source>
</evidence>